<evidence type="ECO:0000313" key="2">
    <source>
        <dbReference type="Proteomes" id="UP000663844"/>
    </source>
</evidence>
<dbReference type="EMBL" id="CAJOAZ010010100">
    <property type="protein sequence ID" value="CAF4215139.1"/>
    <property type="molecule type" value="Genomic_DNA"/>
</dbReference>
<gene>
    <name evidence="1" type="ORF">OXD698_LOCUS41572</name>
</gene>
<protein>
    <submittedName>
        <fullName evidence="1">Uncharacterized protein</fullName>
    </submittedName>
</protein>
<accession>A0A820D032</accession>
<evidence type="ECO:0000313" key="1">
    <source>
        <dbReference type="EMBL" id="CAF4215139.1"/>
    </source>
</evidence>
<feature type="non-terminal residue" evidence="1">
    <location>
        <position position="13"/>
    </location>
</feature>
<proteinExistence type="predicted"/>
<comment type="caution">
    <text evidence="1">The sequence shown here is derived from an EMBL/GenBank/DDBJ whole genome shotgun (WGS) entry which is preliminary data.</text>
</comment>
<name>A0A820D032_9BILA</name>
<sequence>MNINCGSKFRLSP</sequence>
<organism evidence="1 2">
    <name type="scientific">Adineta steineri</name>
    <dbReference type="NCBI Taxonomy" id="433720"/>
    <lineage>
        <taxon>Eukaryota</taxon>
        <taxon>Metazoa</taxon>
        <taxon>Spiralia</taxon>
        <taxon>Gnathifera</taxon>
        <taxon>Rotifera</taxon>
        <taxon>Eurotatoria</taxon>
        <taxon>Bdelloidea</taxon>
        <taxon>Adinetida</taxon>
        <taxon>Adinetidae</taxon>
        <taxon>Adineta</taxon>
    </lineage>
</organism>
<dbReference type="Proteomes" id="UP000663844">
    <property type="component" value="Unassembled WGS sequence"/>
</dbReference>
<reference evidence="1" key="1">
    <citation type="submission" date="2021-02" db="EMBL/GenBank/DDBJ databases">
        <authorList>
            <person name="Nowell W R."/>
        </authorList>
    </citation>
    <scope>NUCLEOTIDE SEQUENCE</scope>
</reference>